<sequence length="374" mass="41705">MSDFEDRIEKIAEEIKETSVAASRAEDSGDTIEAGKKYKQIGVLADQGLKLLVEHEASRSRIDDWRKYKQEHNEHGTKLLKNGESDVEPDPFRLDVLTPNFAVIVKDGDSEPETFKGAVDPSTGEPELDENPAWEPNVSVAGLGPTGAKTVEMIETGTSAQIYTSPRPNDVADSDFLFISCDFREPGVEKQAFDLLETAGDDTCTVLFSEGPTENLKDLIDHTNLFFPVAVAEGDPRWFLSATIADLFEAMLRPTLRELGKGDILSVTGENRLGRLFIDDLADTSELGNLTPGFEDETVDAKLLFVCYDGPYPAPDVERTIREYDRPDDAAYLWDPRTHSRYQGRAHIKRIEVSDTDRETMVRLLRGGRDSTER</sequence>
<dbReference type="Proteomes" id="UP000509346">
    <property type="component" value="Chromosome"/>
</dbReference>
<gene>
    <name evidence="2" type="ORF">HZS54_20305</name>
</gene>
<keyword evidence="3" id="KW-1185">Reference proteome</keyword>
<feature type="region of interest" description="Disordered" evidence="1">
    <location>
        <begin position="112"/>
        <end position="133"/>
    </location>
</feature>
<dbReference type="EMBL" id="CP058909">
    <property type="protein sequence ID" value="QLH83829.1"/>
    <property type="molecule type" value="Genomic_DNA"/>
</dbReference>
<dbReference type="RefSeq" id="WP_179918870.1">
    <property type="nucleotide sequence ID" value="NZ_CP058909.1"/>
</dbReference>
<dbReference type="KEGG" id="hpel:HZS54_20305"/>
<dbReference type="GeneID" id="56084984"/>
<reference evidence="2 3" key="1">
    <citation type="submission" date="2020-07" db="EMBL/GenBank/DDBJ databases">
        <title>Halosimplex litoreum sp. nov. and Halosimplex rubrum sp. nov., isolated from different salt environments.</title>
        <authorList>
            <person name="Cui H."/>
        </authorList>
    </citation>
    <scope>NUCLEOTIDE SEQUENCE [LARGE SCALE GENOMIC DNA]</scope>
    <source>
        <strain evidence="2 3">R2</strain>
    </source>
</reference>
<dbReference type="OrthoDB" id="380521at2157"/>
<protein>
    <submittedName>
        <fullName evidence="2">Uncharacterized protein</fullName>
    </submittedName>
</protein>
<name>A0A7D5TDJ2_9EURY</name>
<accession>A0A7D5TDJ2</accession>
<evidence type="ECO:0000313" key="3">
    <source>
        <dbReference type="Proteomes" id="UP000509346"/>
    </source>
</evidence>
<proteinExistence type="predicted"/>
<evidence type="ECO:0000256" key="1">
    <source>
        <dbReference type="SAM" id="MobiDB-lite"/>
    </source>
</evidence>
<organism evidence="2 3">
    <name type="scientific">Halosimplex pelagicum</name>
    <dbReference type="NCBI Taxonomy" id="869886"/>
    <lineage>
        <taxon>Archaea</taxon>
        <taxon>Methanobacteriati</taxon>
        <taxon>Methanobacteriota</taxon>
        <taxon>Stenosarchaea group</taxon>
        <taxon>Halobacteria</taxon>
        <taxon>Halobacteriales</taxon>
        <taxon>Haloarculaceae</taxon>
        <taxon>Halosimplex</taxon>
    </lineage>
</organism>
<evidence type="ECO:0000313" key="2">
    <source>
        <dbReference type="EMBL" id="QLH83829.1"/>
    </source>
</evidence>
<dbReference type="AlphaFoldDB" id="A0A7D5TDJ2"/>